<dbReference type="OrthoDB" id="10524762at2759"/>
<reference evidence="3" key="1">
    <citation type="submission" date="2009-05" db="EMBL/GenBank/DDBJ databases">
        <title>The genome sequence of Ajellomyces capsulatus strain H143.</title>
        <authorList>
            <person name="Champion M."/>
            <person name="Cuomo C.A."/>
            <person name="Ma L.-J."/>
            <person name="Henn M.R."/>
            <person name="Sil A."/>
            <person name="Goldman B."/>
            <person name="Young S.K."/>
            <person name="Kodira C.D."/>
            <person name="Zeng Q."/>
            <person name="Koehrsen M."/>
            <person name="Alvarado L."/>
            <person name="Berlin A.M."/>
            <person name="Borenstein D."/>
            <person name="Chen Z."/>
            <person name="Engels R."/>
            <person name="Freedman E."/>
            <person name="Gellesch M."/>
            <person name="Goldberg J."/>
            <person name="Griggs A."/>
            <person name="Gujja S."/>
            <person name="Heiman D.I."/>
            <person name="Hepburn T.A."/>
            <person name="Howarth C."/>
            <person name="Jen D."/>
            <person name="Larson L."/>
            <person name="Lewis B."/>
            <person name="Mehta T."/>
            <person name="Park D."/>
            <person name="Pearson M."/>
            <person name="Roberts A."/>
            <person name="Saif S."/>
            <person name="Shea T.D."/>
            <person name="Shenoy N."/>
            <person name="Sisk P."/>
            <person name="Stolte C."/>
            <person name="Sykes S."/>
            <person name="Walk T."/>
            <person name="White J."/>
            <person name="Yandava C."/>
            <person name="Klein B."/>
            <person name="McEwen J.G."/>
            <person name="Puccia R."/>
            <person name="Goldman G.H."/>
            <person name="Felipe M.S."/>
            <person name="Nino-Vega G."/>
            <person name="San-Blas G."/>
            <person name="Taylor J.W."/>
            <person name="Mendoza L."/>
            <person name="Galagan J.E."/>
            <person name="Nusbaum C."/>
            <person name="Birren B.W."/>
        </authorList>
    </citation>
    <scope>NUCLEOTIDE SEQUENCE [LARGE SCALE GENOMIC DNA]</scope>
    <source>
        <strain evidence="3">H143</strain>
    </source>
</reference>
<feature type="region of interest" description="Disordered" evidence="1">
    <location>
        <begin position="81"/>
        <end position="126"/>
    </location>
</feature>
<dbReference type="Proteomes" id="UP000002624">
    <property type="component" value="Unassembled WGS sequence"/>
</dbReference>
<accession>C6HSW7</accession>
<sequence>MFYRAPHISLPAGIPYLATTPSAETRSSRHAKNSQTVASSMGVEIPITVLCDVRDMDGCDRMVLCDRDIVTDLWANDRREAAHKSSADQTHPKAFKGWKPSDLLLPLPPKRQKRSSGSSSDSDETTNGIRVEDFRVGGPYPRVLLTLRFFNAMLYSSMPTNLNLYQFDQSRQRERGLAHLSLQ</sequence>
<gene>
    <name evidence="2" type="ORF">HCDG_09298</name>
</gene>
<evidence type="ECO:0000313" key="3">
    <source>
        <dbReference type="Proteomes" id="UP000002624"/>
    </source>
</evidence>
<organism evidence="2 3">
    <name type="scientific">Ajellomyces capsulatus (strain H143)</name>
    <name type="common">Darling's disease fungus</name>
    <name type="synonym">Histoplasma capsulatum</name>
    <dbReference type="NCBI Taxonomy" id="544712"/>
    <lineage>
        <taxon>Eukaryota</taxon>
        <taxon>Fungi</taxon>
        <taxon>Dikarya</taxon>
        <taxon>Ascomycota</taxon>
        <taxon>Pezizomycotina</taxon>
        <taxon>Eurotiomycetes</taxon>
        <taxon>Eurotiomycetidae</taxon>
        <taxon>Onygenales</taxon>
        <taxon>Ajellomycetaceae</taxon>
        <taxon>Histoplasma</taxon>
    </lineage>
</organism>
<dbReference type="STRING" id="544712.C6HSW7"/>
<evidence type="ECO:0000256" key="1">
    <source>
        <dbReference type="SAM" id="MobiDB-lite"/>
    </source>
</evidence>
<dbReference type="EMBL" id="GG692439">
    <property type="protein sequence ID" value="EER36642.1"/>
    <property type="molecule type" value="Genomic_DNA"/>
</dbReference>
<evidence type="ECO:0000313" key="2">
    <source>
        <dbReference type="EMBL" id="EER36642.1"/>
    </source>
</evidence>
<name>C6HSW7_AJECH</name>
<dbReference type="OMA" id="FYRAPHI"/>
<proteinExistence type="predicted"/>
<protein>
    <submittedName>
        <fullName evidence="2">Uncharacterized protein</fullName>
    </submittedName>
</protein>
<dbReference type="AlphaFoldDB" id="C6HSW7"/>
<dbReference type="HOGENOM" id="CLU_1474774_0_0_1"/>
<dbReference type="VEuPathDB" id="FungiDB:HCDG_09298"/>